<evidence type="ECO:0000313" key="2">
    <source>
        <dbReference type="EMBL" id="CDK30534.1"/>
    </source>
</evidence>
<reference evidence="2 3" key="1">
    <citation type="journal article" date="2015" name="Biol. Direct">
        <title>Babela massiliensis, a representative of a widespread bacterial phylum with unusual adaptations to parasitism in amoebae.</title>
        <authorList>
            <person name="Pagnier I."/>
            <person name="Yutin N."/>
            <person name="Croce O."/>
            <person name="Makarova K.S."/>
            <person name="Wolf Y.I."/>
            <person name="Benamar S."/>
            <person name="Raoult D."/>
            <person name="Koonin E.V."/>
            <person name="La Scola B."/>
        </authorList>
    </citation>
    <scope>NUCLEOTIDE SEQUENCE [LARGE SCALE GENOMIC DNA]</scope>
    <source>
        <strain evidence="3">BABL1</strain>
    </source>
</reference>
<dbReference type="KEGG" id="dpb:BABL1_gene_485"/>
<dbReference type="EMBL" id="HG793133">
    <property type="protein sequence ID" value="CDK30534.1"/>
    <property type="molecule type" value="Genomic_DNA"/>
</dbReference>
<name>V6DG56_9BACT</name>
<keyword evidence="1" id="KW-1133">Transmembrane helix</keyword>
<evidence type="ECO:0000256" key="1">
    <source>
        <dbReference type="SAM" id="Phobius"/>
    </source>
</evidence>
<evidence type="ECO:0000313" key="3">
    <source>
        <dbReference type="Proteomes" id="UP000018769"/>
    </source>
</evidence>
<keyword evidence="1" id="KW-0472">Membrane</keyword>
<accession>V6DG56</accession>
<gene>
    <name evidence="2" type="ORF">BABL1_gene_485</name>
</gene>
<dbReference type="RefSeq" id="WP_023791808.1">
    <property type="nucleotide sequence ID" value="NC_023003.1"/>
</dbReference>
<proteinExistence type="predicted"/>
<organism evidence="2 3">
    <name type="scientific">Candidatus Babela massiliensis</name>
    <dbReference type="NCBI Taxonomy" id="673862"/>
    <lineage>
        <taxon>Bacteria</taxon>
        <taxon>Candidatus Babelota</taxon>
        <taxon>Candidatus Babeliae</taxon>
        <taxon>Candidatus Babeliales</taxon>
        <taxon>Candidatus Babeliaceae</taxon>
        <taxon>Candidatus Babela</taxon>
    </lineage>
</organism>
<dbReference type="eggNOG" id="ENOG502ZDTC">
    <property type="taxonomic scope" value="Bacteria"/>
</dbReference>
<dbReference type="STRING" id="673862.BABL1_gene_485"/>
<dbReference type="OrthoDB" id="9795612at2"/>
<keyword evidence="1" id="KW-0812">Transmembrane</keyword>
<protein>
    <submittedName>
        <fullName evidence="2">Uncharacterized protein</fullName>
    </submittedName>
</protein>
<dbReference type="AlphaFoldDB" id="V6DG56"/>
<dbReference type="Proteomes" id="UP000018769">
    <property type="component" value="Chromosome I"/>
</dbReference>
<keyword evidence="3" id="KW-1185">Reference proteome</keyword>
<sequence length="316" mass="36355">MLAKESSNKWWIQLLLAIISLVVIVAVTRYFVFQAKRIGDRQIAQDISQLSDIFNQINQTCKILEFKNKKESINFLTVKEFSGSLLGSMLLREPNNWQGPYLDENLTIEGREYQIIRAKDGYYILPGDGVSLSNEQIINKTLNINKYTDIENLMKDPKYLLSEGKPLAAYVNMSQNPELIKNDELIAQHIQTLKDIFYTINKECKIIAFRYKKNIIDFLNVKSFMSNIVGPMSIKYRDKWQGPYLDNNLSIRNIFYQIIKTKKGYYILPGDGVQLSNGKIIGKTLVINKCTDIDLLLSDSNDLNINKKPMAAKLDF</sequence>
<dbReference type="HOGENOM" id="CLU_879058_0_0_7"/>
<feature type="transmembrane region" description="Helical" evidence="1">
    <location>
        <begin position="12"/>
        <end position="32"/>
    </location>
</feature>